<dbReference type="PRINTS" id="PR00368">
    <property type="entry name" value="FADPNR"/>
</dbReference>
<dbReference type="EMBL" id="LR130759">
    <property type="protein sequence ID" value="VDM89579.1"/>
    <property type="molecule type" value="Genomic_DNA"/>
</dbReference>
<dbReference type="PANTHER" id="PTHR43539:SF78">
    <property type="entry name" value="FLAVIN-CONTAINING MONOOXYGENASE"/>
    <property type="match status" value="1"/>
</dbReference>
<keyword evidence="2" id="KW-0472">Membrane</keyword>
<dbReference type="GO" id="GO:0050660">
    <property type="term" value="F:flavin adenine dinucleotide binding"/>
    <property type="evidence" value="ECO:0007669"/>
    <property type="project" value="TreeGrafter"/>
</dbReference>
<reference evidence="4" key="1">
    <citation type="submission" date="2018-02" db="EMBL/GenBank/DDBJ databases">
        <authorList>
            <person name="Seth-Smith MB H."/>
            <person name="Seth-Smith H."/>
        </authorList>
    </citation>
    <scope>NUCLEOTIDE SEQUENCE [LARGE SCALE GENOMIC DNA]</scope>
</reference>
<dbReference type="Proteomes" id="UP000269998">
    <property type="component" value="Chromosome"/>
</dbReference>
<dbReference type="KEGG" id="mbai:MB901379_03157"/>
<proteinExistence type="predicted"/>
<sequence length="369" mass="40687">MTTQHVQTLIIGAGQAGLSTGYHLQRLGRQFLIVDRNARIGDNWRAHYDSLRLYTPAKYSGLPGLAFPGHDEWEFPSRDDVADYLERYAMRFDLPVRMNTGVVRLTSGTGGGYLATLGDDTIACDNVVIATGTFGRTPNVPALARRLDPGIRQLHSSRYRCPEQLQPGPVLVVGASHSGTDIAYELAAGRRTVLAGRDCGQVPVRWDSFMLHAVLPVLVFLWRHIITRRTPIGRKQMRKIRAHGGPMLRVKRQDLARRGVERHTARVTGVASGLPMLADGTVLDVRNIVWCTGFRQDFDWIEPSIAGDDGWPAEYRGIADRAPGLYFCGLGFQFAFGSMLLIGVGRDAEFVARRIASRVPSVEAAPVVA</sequence>
<name>A0A3S4FP36_9MYCO</name>
<evidence type="ECO:0000313" key="3">
    <source>
        <dbReference type="EMBL" id="VDM89579.1"/>
    </source>
</evidence>
<keyword evidence="2" id="KW-1133">Transmembrane helix</keyword>
<feature type="transmembrane region" description="Helical" evidence="2">
    <location>
        <begin position="324"/>
        <end position="344"/>
    </location>
</feature>
<dbReference type="Pfam" id="PF13738">
    <property type="entry name" value="Pyr_redox_3"/>
    <property type="match status" value="1"/>
</dbReference>
<keyword evidence="1 3" id="KW-0560">Oxidoreductase</keyword>
<dbReference type="OrthoDB" id="9808049at2"/>
<dbReference type="AlphaFoldDB" id="A0A3S4FP36"/>
<keyword evidence="4" id="KW-1185">Reference proteome</keyword>
<evidence type="ECO:0000256" key="2">
    <source>
        <dbReference type="SAM" id="Phobius"/>
    </source>
</evidence>
<protein>
    <submittedName>
        <fullName evidence="3">Putative oxidoreductase CzcO</fullName>
        <ecNumber evidence="3">1.-.-.-</ecNumber>
    </submittedName>
</protein>
<dbReference type="Gene3D" id="3.50.50.60">
    <property type="entry name" value="FAD/NAD(P)-binding domain"/>
    <property type="match status" value="1"/>
</dbReference>
<dbReference type="RefSeq" id="WP_158017418.1">
    <property type="nucleotide sequence ID" value="NZ_CBCSKE010000018.1"/>
</dbReference>
<organism evidence="3 4">
    <name type="scientific">Mycobacterium basiliense</name>
    <dbReference type="NCBI Taxonomy" id="2094119"/>
    <lineage>
        <taxon>Bacteria</taxon>
        <taxon>Bacillati</taxon>
        <taxon>Actinomycetota</taxon>
        <taxon>Actinomycetes</taxon>
        <taxon>Mycobacteriales</taxon>
        <taxon>Mycobacteriaceae</taxon>
        <taxon>Mycobacterium</taxon>
    </lineage>
</organism>
<accession>A0A3S4FP36</accession>
<dbReference type="SUPFAM" id="SSF51905">
    <property type="entry name" value="FAD/NAD(P)-binding domain"/>
    <property type="match status" value="2"/>
</dbReference>
<evidence type="ECO:0000313" key="4">
    <source>
        <dbReference type="Proteomes" id="UP000269998"/>
    </source>
</evidence>
<dbReference type="PRINTS" id="PR00469">
    <property type="entry name" value="PNDRDTASEII"/>
</dbReference>
<dbReference type="InterPro" id="IPR036188">
    <property type="entry name" value="FAD/NAD-bd_sf"/>
</dbReference>
<keyword evidence="2" id="KW-0812">Transmembrane</keyword>
<evidence type="ECO:0000256" key="1">
    <source>
        <dbReference type="ARBA" id="ARBA00023002"/>
    </source>
</evidence>
<dbReference type="GO" id="GO:0004497">
    <property type="term" value="F:monooxygenase activity"/>
    <property type="evidence" value="ECO:0007669"/>
    <property type="project" value="TreeGrafter"/>
</dbReference>
<dbReference type="PANTHER" id="PTHR43539">
    <property type="entry name" value="FLAVIN-BINDING MONOOXYGENASE-LIKE PROTEIN (AFU_ORTHOLOGUE AFUA_4G09220)"/>
    <property type="match status" value="1"/>
</dbReference>
<dbReference type="InterPro" id="IPR050982">
    <property type="entry name" value="Auxin_biosynth/cation_transpt"/>
</dbReference>
<dbReference type="EC" id="1.-.-.-" evidence="3"/>
<gene>
    <name evidence="3" type="primary">czcO</name>
    <name evidence="3" type="ORF">MB901379_03157</name>
</gene>